<keyword evidence="5" id="KW-1133">Transmembrane helix</keyword>
<evidence type="ECO:0000313" key="7">
    <source>
        <dbReference type="Proteomes" id="UP001497453"/>
    </source>
</evidence>
<dbReference type="InterPro" id="IPR002347">
    <property type="entry name" value="SDR_fam"/>
</dbReference>
<comment type="similarity">
    <text evidence="1 4">Belongs to the short-chain dehydrogenases/reductases (SDR) family.</text>
</comment>
<keyword evidence="5" id="KW-0812">Transmembrane</keyword>
<evidence type="ECO:0000256" key="3">
    <source>
        <dbReference type="ARBA" id="ARBA00023002"/>
    </source>
</evidence>
<evidence type="ECO:0000313" key="6">
    <source>
        <dbReference type="EMBL" id="CAL1706804.1"/>
    </source>
</evidence>
<feature type="transmembrane region" description="Helical" evidence="5">
    <location>
        <begin position="178"/>
        <end position="197"/>
    </location>
</feature>
<proteinExistence type="inferred from homology"/>
<dbReference type="CDD" id="cd05374">
    <property type="entry name" value="17beta-HSD-like_SDR_c"/>
    <property type="match status" value="1"/>
</dbReference>
<dbReference type="Gene3D" id="3.40.50.720">
    <property type="entry name" value="NAD(P)-binding Rossmann-like Domain"/>
    <property type="match status" value="1"/>
</dbReference>
<reference evidence="7" key="1">
    <citation type="submission" date="2024-04" db="EMBL/GenBank/DDBJ databases">
        <authorList>
            <person name="Shaw F."/>
            <person name="Minotto A."/>
        </authorList>
    </citation>
    <scope>NUCLEOTIDE SEQUENCE [LARGE SCALE GENOMIC DNA]</scope>
</reference>
<dbReference type="PANTHER" id="PTHR43976:SF16">
    <property type="entry name" value="SHORT-CHAIN DEHYDROGENASE_REDUCTASE FAMILY PROTEIN"/>
    <property type="match status" value="1"/>
</dbReference>
<keyword evidence="2" id="KW-0521">NADP</keyword>
<evidence type="ECO:0000256" key="4">
    <source>
        <dbReference type="RuleBase" id="RU000363"/>
    </source>
</evidence>
<keyword evidence="5" id="KW-0472">Membrane</keyword>
<dbReference type="PRINTS" id="PR00080">
    <property type="entry name" value="SDRFAMILY"/>
</dbReference>
<accession>A0ABP1DHV7</accession>
<dbReference type="PROSITE" id="PS00061">
    <property type="entry name" value="ADH_SHORT"/>
    <property type="match status" value="1"/>
</dbReference>
<dbReference type="InterPro" id="IPR020904">
    <property type="entry name" value="Sc_DH/Rdtase_CS"/>
</dbReference>
<keyword evidence="3" id="KW-0560">Oxidoreductase</keyword>
<sequence length="334" mass="37085">MCFRAGPRNLIRQSQDWEGYIRSVWFMYLPPSSLSTLHCLAFFPNKMSHQLVWLITGTSSGLGRDLTLAALKRGDKVIATGRARSLSKLDDLKQYGADTLELDVTSSLETLQDIAKKAVAIHGRIDILVNNAGFVELGTLEDLTHLETYNQFNTNVFGPLNINRVFLPYMRERKSGTVVWLGSIVGWIGFGSIGLYAGTKHAVRGLSESLHQEISPLGLRSICFEPGYFRTDFLSEDNRGNDKTRIEDYREINERNSALFNAYNHNQPGDPKKAVEVMIDVIKGDGAARGKEFPTVVALGSDAYDVIKGACTTASDRLEAWKDLTVSTDFPKGN</sequence>
<dbReference type="PRINTS" id="PR00081">
    <property type="entry name" value="GDHRDH"/>
</dbReference>
<evidence type="ECO:0000256" key="1">
    <source>
        <dbReference type="ARBA" id="ARBA00006484"/>
    </source>
</evidence>
<keyword evidence="7" id="KW-1185">Reference proteome</keyword>
<organism evidence="6 7">
    <name type="scientific">Somion occarium</name>
    <dbReference type="NCBI Taxonomy" id="3059160"/>
    <lineage>
        <taxon>Eukaryota</taxon>
        <taxon>Fungi</taxon>
        <taxon>Dikarya</taxon>
        <taxon>Basidiomycota</taxon>
        <taxon>Agaricomycotina</taxon>
        <taxon>Agaricomycetes</taxon>
        <taxon>Polyporales</taxon>
        <taxon>Cerrenaceae</taxon>
        <taxon>Somion</taxon>
    </lineage>
</organism>
<name>A0ABP1DHV7_9APHY</name>
<dbReference type="SUPFAM" id="SSF51735">
    <property type="entry name" value="NAD(P)-binding Rossmann-fold domains"/>
    <property type="match status" value="1"/>
</dbReference>
<dbReference type="PANTHER" id="PTHR43976">
    <property type="entry name" value="SHORT CHAIN DEHYDROGENASE"/>
    <property type="match status" value="1"/>
</dbReference>
<dbReference type="EMBL" id="OZ037947">
    <property type="protein sequence ID" value="CAL1706804.1"/>
    <property type="molecule type" value="Genomic_DNA"/>
</dbReference>
<dbReference type="Pfam" id="PF00106">
    <property type="entry name" value="adh_short"/>
    <property type="match status" value="1"/>
</dbReference>
<evidence type="ECO:0000256" key="5">
    <source>
        <dbReference type="SAM" id="Phobius"/>
    </source>
</evidence>
<gene>
    <name evidence="6" type="ORF">GFSPODELE1_LOCUS6049</name>
</gene>
<dbReference type="InterPro" id="IPR036291">
    <property type="entry name" value="NAD(P)-bd_dom_sf"/>
</dbReference>
<protein>
    <recommendedName>
        <fullName evidence="8">NAD(P)-binding protein</fullName>
    </recommendedName>
</protein>
<evidence type="ECO:0008006" key="8">
    <source>
        <dbReference type="Google" id="ProtNLM"/>
    </source>
</evidence>
<dbReference type="InterPro" id="IPR051911">
    <property type="entry name" value="SDR_oxidoreductase"/>
</dbReference>
<dbReference type="Proteomes" id="UP001497453">
    <property type="component" value="Chromosome 4"/>
</dbReference>
<evidence type="ECO:0000256" key="2">
    <source>
        <dbReference type="ARBA" id="ARBA00022857"/>
    </source>
</evidence>